<reference evidence="1" key="1">
    <citation type="submission" date="2021-01" db="EMBL/GenBank/DDBJ databases">
        <title>YIM 132084 draft genome.</title>
        <authorList>
            <person name="An D."/>
        </authorList>
    </citation>
    <scope>NUCLEOTIDE SEQUENCE</scope>
    <source>
        <strain evidence="1">YIM 132084</strain>
    </source>
</reference>
<proteinExistence type="predicted"/>
<evidence type="ECO:0000313" key="2">
    <source>
        <dbReference type="Proteomes" id="UP000663792"/>
    </source>
</evidence>
<organism evidence="1 2">
    <name type="scientific">Nakamurella leprariae</name>
    <dbReference type="NCBI Taxonomy" id="2803911"/>
    <lineage>
        <taxon>Bacteria</taxon>
        <taxon>Bacillati</taxon>
        <taxon>Actinomycetota</taxon>
        <taxon>Actinomycetes</taxon>
        <taxon>Nakamurellales</taxon>
        <taxon>Nakamurellaceae</taxon>
        <taxon>Nakamurella</taxon>
    </lineage>
</organism>
<gene>
    <name evidence="1" type="ORF">JL106_15240</name>
</gene>
<comment type="caution">
    <text evidence="1">The sequence shown here is derived from an EMBL/GenBank/DDBJ whole genome shotgun (WGS) entry which is preliminary data.</text>
</comment>
<keyword evidence="2" id="KW-1185">Reference proteome</keyword>
<dbReference type="Proteomes" id="UP000663792">
    <property type="component" value="Unassembled WGS sequence"/>
</dbReference>
<name>A0A938YFK9_9ACTN</name>
<dbReference type="AlphaFoldDB" id="A0A938YFK9"/>
<accession>A0A938YFK9</accession>
<sequence>MVAAWVEQLAVTGPRGLGEHDLVELITGLERLKAAGAALQARATTSLLDQQLTASDAAARPGEPGDVA</sequence>
<dbReference type="EMBL" id="JAERWK010000020">
    <property type="protein sequence ID" value="MBM9468636.1"/>
    <property type="molecule type" value="Genomic_DNA"/>
</dbReference>
<evidence type="ECO:0000313" key="1">
    <source>
        <dbReference type="EMBL" id="MBM9468636.1"/>
    </source>
</evidence>
<protein>
    <submittedName>
        <fullName evidence="1">Uncharacterized protein</fullName>
    </submittedName>
</protein>